<dbReference type="CDD" id="cd05120">
    <property type="entry name" value="APH_ChoK_like"/>
    <property type="match status" value="1"/>
</dbReference>
<dbReference type="InterPro" id="IPR051678">
    <property type="entry name" value="AGP_Transferase"/>
</dbReference>
<dbReference type="PANTHER" id="PTHR21310">
    <property type="entry name" value="AMINOGLYCOSIDE PHOSPHOTRANSFERASE-RELATED-RELATED"/>
    <property type="match status" value="1"/>
</dbReference>
<name>A0A9W8URG6_AKAMU</name>
<comment type="caution">
    <text evidence="2">The sequence shown here is derived from an EMBL/GenBank/DDBJ whole genome shotgun (WGS) entry which is preliminary data.</text>
</comment>
<accession>A0A9W8URG6</accession>
<dbReference type="EMBL" id="JAJHUN010000002">
    <property type="protein sequence ID" value="KAJ4161575.1"/>
    <property type="molecule type" value="Genomic_DNA"/>
</dbReference>
<dbReference type="Gene3D" id="3.90.1200.10">
    <property type="match status" value="1"/>
</dbReference>
<dbReference type="InterPro" id="IPR002575">
    <property type="entry name" value="Aminoglycoside_PTrfase"/>
</dbReference>
<evidence type="ECO:0000313" key="3">
    <source>
        <dbReference type="Proteomes" id="UP001144673"/>
    </source>
</evidence>
<dbReference type="Proteomes" id="UP001144673">
    <property type="component" value="Unassembled WGS sequence"/>
</dbReference>
<protein>
    <recommendedName>
        <fullName evidence="1">Aminoglycoside phosphotransferase domain-containing protein</fullName>
    </recommendedName>
</protein>
<dbReference type="SUPFAM" id="SSF56112">
    <property type="entry name" value="Protein kinase-like (PK-like)"/>
    <property type="match status" value="1"/>
</dbReference>
<proteinExistence type="predicted"/>
<evidence type="ECO:0000313" key="2">
    <source>
        <dbReference type="EMBL" id="KAJ4161575.1"/>
    </source>
</evidence>
<dbReference type="Pfam" id="PF01636">
    <property type="entry name" value="APH"/>
    <property type="match status" value="1"/>
</dbReference>
<dbReference type="KEGG" id="amus:LMH87_007606"/>
<reference evidence="2" key="1">
    <citation type="journal article" date="2023" name="Access Microbiol">
        <title>De-novo genome assembly for Akanthomyces muscarius, a biocontrol agent of insect agricultural pests.</title>
        <authorList>
            <person name="Erdos Z."/>
            <person name="Studholme D.J."/>
            <person name="Raymond B."/>
            <person name="Sharma M."/>
        </authorList>
    </citation>
    <scope>NUCLEOTIDE SEQUENCE</scope>
    <source>
        <strain evidence="2">Ve6</strain>
    </source>
</reference>
<dbReference type="RefSeq" id="XP_056057959.1">
    <property type="nucleotide sequence ID" value="XM_056199518.1"/>
</dbReference>
<keyword evidence="3" id="KW-1185">Reference proteome</keyword>
<dbReference type="GeneID" id="80894765"/>
<evidence type="ECO:0000259" key="1">
    <source>
        <dbReference type="Pfam" id="PF01636"/>
    </source>
</evidence>
<organism evidence="2 3">
    <name type="scientific">Akanthomyces muscarius</name>
    <name type="common">Entomopathogenic fungus</name>
    <name type="synonym">Lecanicillium muscarium</name>
    <dbReference type="NCBI Taxonomy" id="2231603"/>
    <lineage>
        <taxon>Eukaryota</taxon>
        <taxon>Fungi</taxon>
        <taxon>Dikarya</taxon>
        <taxon>Ascomycota</taxon>
        <taxon>Pezizomycotina</taxon>
        <taxon>Sordariomycetes</taxon>
        <taxon>Hypocreomycetidae</taxon>
        <taxon>Hypocreales</taxon>
        <taxon>Cordycipitaceae</taxon>
        <taxon>Akanthomyces</taxon>
    </lineage>
</organism>
<gene>
    <name evidence="2" type="ORF">LMH87_007606</name>
</gene>
<feature type="domain" description="Aminoglycoside phosphotransferase" evidence="1">
    <location>
        <begin position="90"/>
        <end position="280"/>
    </location>
</feature>
<sequence length="412" mass="47150">MDRSLNAFPTLLLTHAALNRATVKAMIDFLDEPVLDGLYFVNAPNARTRRQATADYLAKAKFPEPHPCTDRVVKVLHQIAHPFSDGSIINRETSVQEDHTIRKSVRLGRSDLLAERRNLELVAEHTDVPVPRVYDFYTTSGFEHLVMEKMPGVTLEYAWPDLSSQEREDLADQVVRLVGQFRRLQSPSINAALLNRQALRPGLRNSFDFTMERIKEYTCCDSAVDYVRLRCEALHDMPNVFTHGDLDWSNIMVSDRQVCGIIDMESSGFFPPYWEWFSVRRMAQGLPEGSWFHLLEERLANEHGSEYAGMWEVERLIQALNRHSQWALTPDERSANRSNGWAEVSCILGEDVGPAPKATYAPWSENPWWLDYYLKKEDNAESSTPNLDNTARSRSGFFNMNATLHEPTVEVS</sequence>
<dbReference type="PANTHER" id="PTHR21310:SF15">
    <property type="entry name" value="AMINOGLYCOSIDE PHOSPHOTRANSFERASE DOMAIN-CONTAINING PROTEIN"/>
    <property type="match status" value="1"/>
</dbReference>
<dbReference type="InterPro" id="IPR011009">
    <property type="entry name" value="Kinase-like_dom_sf"/>
</dbReference>
<dbReference type="AlphaFoldDB" id="A0A9W8URG6"/>